<dbReference type="Proteomes" id="UP000236488">
    <property type="component" value="Unassembled WGS sequence"/>
</dbReference>
<protein>
    <submittedName>
        <fullName evidence="2">Uncharacterized protein</fullName>
    </submittedName>
</protein>
<proteinExistence type="predicted"/>
<feature type="region of interest" description="Disordered" evidence="1">
    <location>
        <begin position="63"/>
        <end position="84"/>
    </location>
</feature>
<name>A0A2K2U7M0_9ACTN</name>
<evidence type="ECO:0000256" key="1">
    <source>
        <dbReference type="SAM" id="MobiDB-lite"/>
    </source>
</evidence>
<accession>A0A2K2U7M0</accession>
<dbReference type="EMBL" id="PPEL01000004">
    <property type="protein sequence ID" value="PNV66323.1"/>
    <property type="molecule type" value="Genomic_DNA"/>
</dbReference>
<gene>
    <name evidence="2" type="ORF">C2L80_01890</name>
</gene>
<reference evidence="2 3" key="1">
    <citation type="journal article" date="2018" name="Int. J. Syst. Evol. Microbiol.">
        <title>Rubneribacter badeniensis gen. nov., sp. nov. and Enteroscipio rubneri gen. nov., sp. nov., new members of the Eggerthellaceae isolated from human faeces.</title>
        <authorList>
            <person name="Danylec N."/>
            <person name="Gobl A."/>
            <person name="Stoll D.A."/>
            <person name="Hetzer B."/>
            <person name="Kulling S.E."/>
            <person name="Huch M."/>
        </authorList>
    </citation>
    <scope>NUCLEOTIDE SEQUENCE [LARGE SCALE GENOMIC DNA]</scope>
    <source>
        <strain evidence="2 3">ResAG-85</strain>
    </source>
</reference>
<dbReference type="AlphaFoldDB" id="A0A2K2U7M0"/>
<sequence length="168" mass="18459">MDADAAFAHLEELLDRLPAMQKQGERLARAREAARIAGLESERATRAALLAVAEERQRAAEERLARASERALSDGGGKEGRGVDDARRAVLQASSLRGFRVGPCRNAERALERALEEGPFDAVDDARAALVDYTTLSSLEEEVAAYQRDYAQTLERCERAMALRSTEL</sequence>
<evidence type="ECO:0000313" key="2">
    <source>
        <dbReference type="EMBL" id="PNV66323.1"/>
    </source>
</evidence>
<evidence type="ECO:0000313" key="3">
    <source>
        <dbReference type="Proteomes" id="UP000236488"/>
    </source>
</evidence>
<dbReference type="RefSeq" id="WP_087197382.1">
    <property type="nucleotide sequence ID" value="NZ_DBEYRC010000018.1"/>
</dbReference>
<organism evidence="2 3">
    <name type="scientific">Rubneribacter badeniensis</name>
    <dbReference type="NCBI Taxonomy" id="2070688"/>
    <lineage>
        <taxon>Bacteria</taxon>
        <taxon>Bacillati</taxon>
        <taxon>Actinomycetota</taxon>
        <taxon>Coriobacteriia</taxon>
        <taxon>Eggerthellales</taxon>
        <taxon>Eggerthellaceae</taxon>
        <taxon>Rubneribacter</taxon>
    </lineage>
</organism>
<keyword evidence="3" id="KW-1185">Reference proteome</keyword>
<comment type="caution">
    <text evidence="2">The sequence shown here is derived from an EMBL/GenBank/DDBJ whole genome shotgun (WGS) entry which is preliminary data.</text>
</comment>